<evidence type="ECO:0000256" key="5">
    <source>
        <dbReference type="ARBA" id="ARBA00022679"/>
    </source>
</evidence>
<dbReference type="InterPro" id="IPR033719">
    <property type="entry name" value="NAGS_kin"/>
</dbReference>
<dbReference type="GO" id="GO:0004042">
    <property type="term" value="F:L-glutamate N-acetyltransferase activity"/>
    <property type="evidence" value="ECO:0007669"/>
    <property type="project" value="UniProtKB-UniRule"/>
</dbReference>
<dbReference type="Gene3D" id="3.40.630.30">
    <property type="match status" value="1"/>
</dbReference>
<dbReference type="OrthoDB" id="9802238at2"/>
<dbReference type="Proteomes" id="UP000198611">
    <property type="component" value="Unassembled WGS sequence"/>
</dbReference>
<dbReference type="AlphaFoldDB" id="A0A1I1SP56"/>
<accession>A0A1I1SP56</accession>
<evidence type="ECO:0000256" key="6">
    <source>
        <dbReference type="ARBA" id="ARBA00023315"/>
    </source>
</evidence>
<reference evidence="10 11" key="1">
    <citation type="submission" date="2016-10" db="EMBL/GenBank/DDBJ databases">
        <authorList>
            <person name="de Groot N.N."/>
        </authorList>
    </citation>
    <scope>NUCLEOTIDE SEQUENCE [LARGE SCALE GENOMIC DNA]</scope>
    <source>
        <strain evidence="10 11">HL3</strain>
    </source>
</reference>
<evidence type="ECO:0000259" key="9">
    <source>
        <dbReference type="PROSITE" id="PS51186"/>
    </source>
</evidence>
<dbReference type="GO" id="GO:0005737">
    <property type="term" value="C:cytoplasm"/>
    <property type="evidence" value="ECO:0007669"/>
    <property type="project" value="UniProtKB-SubCell"/>
</dbReference>
<dbReference type="InterPro" id="IPR010167">
    <property type="entry name" value="NH2A_AcTrfase"/>
</dbReference>
<dbReference type="PROSITE" id="PS51186">
    <property type="entry name" value="GNAT"/>
    <property type="match status" value="1"/>
</dbReference>
<comment type="subcellular location">
    <subcellularLocation>
        <location evidence="8">Cytoplasm</location>
    </subcellularLocation>
</comment>
<dbReference type="PANTHER" id="PTHR30602:SF12">
    <property type="entry name" value="AMINO-ACID ACETYLTRANSFERASE NAGS1, CHLOROPLASTIC-RELATED"/>
    <property type="match status" value="1"/>
</dbReference>
<keyword evidence="3 8" id="KW-0055">Arginine biosynthesis</keyword>
<dbReference type="PANTHER" id="PTHR30602">
    <property type="entry name" value="AMINO-ACID ACETYLTRANSFERASE"/>
    <property type="match status" value="1"/>
</dbReference>
<keyword evidence="4 8" id="KW-0028">Amino-acid biosynthesis</keyword>
<dbReference type="SUPFAM" id="SSF53633">
    <property type="entry name" value="Carbamate kinase-like"/>
    <property type="match status" value="1"/>
</dbReference>
<dbReference type="GO" id="GO:0006526">
    <property type="term" value="P:L-arginine biosynthetic process"/>
    <property type="evidence" value="ECO:0007669"/>
    <property type="project" value="UniProtKB-UniRule"/>
</dbReference>
<evidence type="ECO:0000313" key="10">
    <source>
        <dbReference type="EMBL" id="SFD48092.1"/>
    </source>
</evidence>
<comment type="miscellaneous">
    <text evidence="8">In bacteria which possess the bifunctional enzyme ornithine acetyltransferase/N-acetylglutamate synthase (ArgJ), ArgA fulfills an anaplerotic role.</text>
</comment>
<evidence type="ECO:0000256" key="1">
    <source>
        <dbReference type="ARBA" id="ARBA00004925"/>
    </source>
</evidence>
<comment type="pathway">
    <text evidence="1 8">Amino-acid biosynthesis; L-arginine biosynthesis; N(2)-acetyl-L-ornithine from L-glutamate: step 1/4.</text>
</comment>
<evidence type="ECO:0000313" key="11">
    <source>
        <dbReference type="Proteomes" id="UP000198611"/>
    </source>
</evidence>
<organism evidence="10 11">
    <name type="scientific">Thiohalospira halophila DSM 15071</name>
    <dbReference type="NCBI Taxonomy" id="1123397"/>
    <lineage>
        <taxon>Bacteria</taxon>
        <taxon>Pseudomonadati</taxon>
        <taxon>Pseudomonadota</taxon>
        <taxon>Gammaproteobacteria</taxon>
        <taxon>Thiohalospirales</taxon>
        <taxon>Thiohalospiraceae</taxon>
        <taxon>Thiohalospira</taxon>
    </lineage>
</organism>
<dbReference type="InterPro" id="IPR016181">
    <property type="entry name" value="Acyl_CoA_acyltransferase"/>
</dbReference>
<dbReference type="HAMAP" id="MF_01105">
    <property type="entry name" value="N_acetyl_glu_synth"/>
    <property type="match status" value="1"/>
</dbReference>
<keyword evidence="5 8" id="KW-0808">Transferase</keyword>
<dbReference type="InterPro" id="IPR036393">
    <property type="entry name" value="AceGlu_kinase-like_sf"/>
</dbReference>
<dbReference type="EMBL" id="FOMJ01000005">
    <property type="protein sequence ID" value="SFD48092.1"/>
    <property type="molecule type" value="Genomic_DNA"/>
</dbReference>
<proteinExistence type="inferred from homology"/>
<evidence type="ECO:0000256" key="7">
    <source>
        <dbReference type="ARBA" id="ARBA00048372"/>
    </source>
</evidence>
<dbReference type="InterPro" id="IPR000182">
    <property type="entry name" value="GNAT_dom"/>
</dbReference>
<keyword evidence="8" id="KW-0963">Cytoplasm</keyword>
<evidence type="ECO:0000256" key="8">
    <source>
        <dbReference type="HAMAP-Rule" id="MF_01105"/>
    </source>
</evidence>
<dbReference type="RefSeq" id="WP_093428386.1">
    <property type="nucleotide sequence ID" value="NZ_FOMJ01000005.1"/>
</dbReference>
<dbReference type="UniPathway" id="UPA00068">
    <property type="reaction ID" value="UER00106"/>
</dbReference>
<dbReference type="EC" id="2.3.1.1" evidence="8"/>
<dbReference type="Pfam" id="PF00696">
    <property type="entry name" value="AA_kinase"/>
    <property type="match status" value="1"/>
</dbReference>
<dbReference type="STRING" id="1123397.SAMN05660831_01749"/>
<dbReference type="CDD" id="cd04301">
    <property type="entry name" value="NAT_SF"/>
    <property type="match status" value="1"/>
</dbReference>
<dbReference type="Gene3D" id="3.40.1160.10">
    <property type="entry name" value="Acetylglutamate kinase-like"/>
    <property type="match status" value="1"/>
</dbReference>
<evidence type="ECO:0000256" key="4">
    <source>
        <dbReference type="ARBA" id="ARBA00022605"/>
    </source>
</evidence>
<comment type="similarity">
    <text evidence="2 8">Belongs to the acetyltransferase family. ArgA subfamily.</text>
</comment>
<comment type="catalytic activity">
    <reaction evidence="7 8">
        <text>L-glutamate + acetyl-CoA = N-acetyl-L-glutamate + CoA + H(+)</text>
        <dbReference type="Rhea" id="RHEA:24292"/>
        <dbReference type="ChEBI" id="CHEBI:15378"/>
        <dbReference type="ChEBI" id="CHEBI:29985"/>
        <dbReference type="ChEBI" id="CHEBI:44337"/>
        <dbReference type="ChEBI" id="CHEBI:57287"/>
        <dbReference type="ChEBI" id="CHEBI:57288"/>
        <dbReference type="EC" id="2.3.1.1"/>
    </reaction>
</comment>
<keyword evidence="6 8" id="KW-0012">Acyltransferase</keyword>
<evidence type="ECO:0000256" key="3">
    <source>
        <dbReference type="ARBA" id="ARBA00022571"/>
    </source>
</evidence>
<gene>
    <name evidence="8" type="primary">argA</name>
    <name evidence="10" type="ORF">SAMN05660831_01749</name>
</gene>
<dbReference type="InterPro" id="IPR001048">
    <property type="entry name" value="Asp/Glu/Uridylate_kinase"/>
</dbReference>
<dbReference type="Pfam" id="PF00583">
    <property type="entry name" value="Acetyltransf_1"/>
    <property type="match status" value="1"/>
</dbReference>
<name>A0A1I1SP56_9GAMM</name>
<dbReference type="NCBIfam" id="NF003641">
    <property type="entry name" value="PRK05279.1"/>
    <property type="match status" value="1"/>
</dbReference>
<keyword evidence="11" id="KW-1185">Reference proteome</keyword>
<dbReference type="NCBIfam" id="TIGR01890">
    <property type="entry name" value="N-Ac-Glu-synth"/>
    <property type="match status" value="1"/>
</dbReference>
<sequence length="438" mass="46829">METPSGESAPSLPGFVEAFRHSAPYINAFRGRTFVVCFGGEAVADADFPALVHDLALLHSLGVRLVLVHGARPQIEAQLAQHGVEPAYHGGLRITDSAALTCVIQAAGRVRTEIEARLSTGLAHSPMAGMAIRVVSGNFVTARPAGIREGVDLRHTGEVRRIADDALTASLDAGAMALLGPLGYSPTGEVFNLFAEEVAARTAVALEADKLIFLGEGEAGTGARELTVEEATVAAGESAGEVRRTLTAAADACRAGVHRVHLLDRRRDGVLVEELFTRDGAGTLVSRERFEGVRPATIDDVGGILELIAPLEAEGVLVRRDREQLETTIDDFAVIERDGAIIGSAALHAFPGDRVGEVACVAVDPDYRGQGRGDGLLDYLLRRARSQGLQRLVVLTTRTGHWFRERGFEPADLDALPMDRRALYNFQRGSRVLARDLA</sequence>
<dbReference type="SUPFAM" id="SSF55729">
    <property type="entry name" value="Acyl-CoA N-acyltransferases (Nat)"/>
    <property type="match status" value="1"/>
</dbReference>
<protein>
    <recommendedName>
        <fullName evidence="8">Amino-acid acetyltransferase</fullName>
        <ecNumber evidence="8">2.3.1.1</ecNumber>
    </recommendedName>
    <alternativeName>
        <fullName evidence="8">N-acetylglutamate synthase</fullName>
        <shortName evidence="8">AGS</shortName>
        <shortName evidence="8">NAGS</shortName>
    </alternativeName>
</protein>
<evidence type="ECO:0000256" key="2">
    <source>
        <dbReference type="ARBA" id="ARBA00009145"/>
    </source>
</evidence>
<feature type="domain" description="N-acetyltransferase" evidence="9">
    <location>
        <begin position="291"/>
        <end position="430"/>
    </location>
</feature>
<dbReference type="CDD" id="cd04237">
    <property type="entry name" value="AAK_NAGS-ABP"/>
    <property type="match status" value="1"/>
</dbReference>
<dbReference type="PIRSF" id="PIRSF000423">
    <property type="entry name" value="ArgA"/>
    <property type="match status" value="1"/>
</dbReference>